<sequence length="659" mass="75350">MKRIQLILIALLLLGGKAFANTYNVKSPDSRIKLYVNTDDSISFYVNLGNHEIIHKSGIGLILDKGYRIGNQVKVVDVKTSNINEIIHAPFYRQDHFQNHYHELKLTFKNGFGVTFRVFNEGFAYRFFYTKKKQIIINNEIADYNFGKDKEAWLPYTTNDKAPFAMAFQNIYDHTAIGKAENKIAFLPATVNCGNAKVTILESDLVSYPGMFIIADGDYLKGVFAKYPKKMEYYPWRHMNHVAETNNYIAASTGASNYPWRVFAITEADTQMPVNNMVYALARPNKIGNTDWIHPGKVSWDWWNDWNLKGVDFKAGINQQTYKYYIDFASKNHIEYIVLDEGWYDSKSGDIMHPIKDLNLEELIEYGKKRNVGIVLWSVFNVMDENLENICRHYADMGIKGFKVDFMDRDDQTAVEMVERLAACTAKHHLILDLHGIYKPVGLNRTYPNIINYESVFGMEESRWTTIDHDMPLYDVTFPYIRMMAGQVDFTPGAMRNGTKSDWKANYTKPMSMGTRCHQAACYVVQDSPFTMLADSPTNYEADTTYTKYISTIPVVYNETTIPQGEIGKYIVTARRAGNKWYIAGQTNWDSRDITLQFPFLKSGVEYSARILKDGINADHDAEDYRIDNFTVNANSSIKVHLASGGGFVIAITPKAVSE</sequence>
<dbReference type="SUPFAM" id="SSF51445">
    <property type="entry name" value="(Trans)glycosidases"/>
    <property type="match status" value="1"/>
</dbReference>
<dbReference type="EMBL" id="AP024484">
    <property type="protein sequence ID" value="BCS84570.1"/>
    <property type="molecule type" value="Genomic_DNA"/>
</dbReference>
<protein>
    <submittedName>
        <fullName evidence="10">Retaining alpha-galactosidase</fullName>
    </submittedName>
</protein>
<feature type="domain" description="Glycosyl-hydrolase 97 N-terminal" evidence="8">
    <location>
        <begin position="25"/>
        <end position="284"/>
    </location>
</feature>
<evidence type="ECO:0000259" key="8">
    <source>
        <dbReference type="Pfam" id="PF14508"/>
    </source>
</evidence>
<feature type="chain" id="PRO_5045392560" evidence="6">
    <location>
        <begin position="21"/>
        <end position="659"/>
    </location>
</feature>
<evidence type="ECO:0000313" key="10">
    <source>
        <dbReference type="EMBL" id="BCS84570.1"/>
    </source>
</evidence>
<dbReference type="InterPro" id="IPR052720">
    <property type="entry name" value="Glycosyl_hydrolase_97"/>
</dbReference>
<evidence type="ECO:0000256" key="4">
    <source>
        <dbReference type="ARBA" id="ARBA00022837"/>
    </source>
</evidence>
<keyword evidence="5" id="KW-0326">Glycosidase</keyword>
<dbReference type="InterPro" id="IPR017853">
    <property type="entry name" value="GH"/>
</dbReference>
<dbReference type="RefSeq" id="WP_207154737.1">
    <property type="nucleotide sequence ID" value="NZ_AP024484.1"/>
</dbReference>
<keyword evidence="6" id="KW-0732">Signal</keyword>
<comment type="subunit">
    <text evidence="2">Monomer.</text>
</comment>
<dbReference type="Pfam" id="PF10566">
    <property type="entry name" value="Glyco_hydro_97"/>
    <property type="match status" value="1"/>
</dbReference>
<dbReference type="InterPro" id="IPR029483">
    <property type="entry name" value="GH97_C"/>
</dbReference>
<gene>
    <name evidence="10" type="ORF">prwr041_04630</name>
</gene>
<evidence type="ECO:0000256" key="6">
    <source>
        <dbReference type="SAM" id="SignalP"/>
    </source>
</evidence>
<keyword evidence="11" id="KW-1185">Reference proteome</keyword>
<evidence type="ECO:0000256" key="2">
    <source>
        <dbReference type="ARBA" id="ARBA00011245"/>
    </source>
</evidence>
<evidence type="ECO:0000256" key="1">
    <source>
        <dbReference type="ARBA" id="ARBA00001913"/>
    </source>
</evidence>
<proteinExistence type="predicted"/>
<dbReference type="Proteomes" id="UP001319045">
    <property type="component" value="Chromosome"/>
</dbReference>
<dbReference type="Pfam" id="PF14509">
    <property type="entry name" value="GH97_C"/>
    <property type="match status" value="1"/>
</dbReference>
<comment type="cofactor">
    <cofactor evidence="1">
        <name>Ca(2+)</name>
        <dbReference type="ChEBI" id="CHEBI:29108"/>
    </cofactor>
</comment>
<dbReference type="InterPro" id="IPR019563">
    <property type="entry name" value="GH97_catalytic"/>
</dbReference>
<reference evidence="10 11" key="1">
    <citation type="journal article" date="2022" name="Int. J. Syst. Evol. Microbiol.">
        <title>Prevotella herbatica sp. nov., a plant polysaccharide-decomposing anaerobic bacterium isolated from a methanogenic reactor.</title>
        <authorList>
            <person name="Uek A."/>
            <person name="Tonouchi A."/>
            <person name="Kaku N."/>
            <person name="Ueki K."/>
        </authorList>
    </citation>
    <scope>NUCLEOTIDE SEQUENCE [LARGE SCALE GENOMIC DNA]</scope>
    <source>
        <strain evidence="10 11">WR041</strain>
    </source>
</reference>
<dbReference type="InterPro" id="IPR014718">
    <property type="entry name" value="GH-type_carb-bd"/>
</dbReference>
<dbReference type="InterPro" id="IPR029486">
    <property type="entry name" value="GH97_N"/>
</dbReference>
<evidence type="ECO:0000313" key="11">
    <source>
        <dbReference type="Proteomes" id="UP001319045"/>
    </source>
</evidence>
<accession>A0ABN6EF77</accession>
<name>A0ABN6EF77_9BACT</name>
<evidence type="ECO:0000256" key="5">
    <source>
        <dbReference type="ARBA" id="ARBA00023295"/>
    </source>
</evidence>
<feature type="signal peptide" evidence="6">
    <location>
        <begin position="1"/>
        <end position="20"/>
    </location>
</feature>
<evidence type="ECO:0000259" key="9">
    <source>
        <dbReference type="Pfam" id="PF14509"/>
    </source>
</evidence>
<organism evidence="10 11">
    <name type="scientific">Prevotella herbatica</name>
    <dbReference type="NCBI Taxonomy" id="2801997"/>
    <lineage>
        <taxon>Bacteria</taxon>
        <taxon>Pseudomonadati</taxon>
        <taxon>Bacteroidota</taxon>
        <taxon>Bacteroidia</taxon>
        <taxon>Bacteroidales</taxon>
        <taxon>Prevotellaceae</taxon>
        <taxon>Prevotella</taxon>
    </lineage>
</organism>
<dbReference type="InterPro" id="IPR013785">
    <property type="entry name" value="Aldolase_TIM"/>
</dbReference>
<keyword evidence="4" id="KW-0106">Calcium</keyword>
<dbReference type="PANTHER" id="PTHR35803">
    <property type="entry name" value="GLUCAN 1,4-ALPHA-GLUCOSIDASE SUSB-RELATED"/>
    <property type="match status" value="1"/>
</dbReference>
<dbReference type="PANTHER" id="PTHR35803:SF2">
    <property type="entry name" value="RETAINING ALPHA-GALACTOSIDASE"/>
    <property type="match status" value="1"/>
</dbReference>
<evidence type="ECO:0000259" key="7">
    <source>
        <dbReference type="Pfam" id="PF10566"/>
    </source>
</evidence>
<dbReference type="Gene3D" id="3.20.20.70">
    <property type="entry name" value="Aldolase class I"/>
    <property type="match status" value="1"/>
</dbReference>
<keyword evidence="3" id="KW-0378">Hydrolase</keyword>
<dbReference type="InterPro" id="IPR013780">
    <property type="entry name" value="Glyco_hydro_b"/>
</dbReference>
<dbReference type="Gene3D" id="2.70.98.10">
    <property type="match status" value="1"/>
</dbReference>
<dbReference type="Pfam" id="PF14508">
    <property type="entry name" value="GH97_N"/>
    <property type="match status" value="1"/>
</dbReference>
<feature type="domain" description="Glycosyl-hydrolase 97 catalytic" evidence="7">
    <location>
        <begin position="302"/>
        <end position="456"/>
    </location>
</feature>
<dbReference type="Gene3D" id="2.60.40.1180">
    <property type="entry name" value="Golgi alpha-mannosidase II"/>
    <property type="match status" value="1"/>
</dbReference>
<feature type="domain" description="Glycosyl-hydrolase 97 C-terminal oligomerisation" evidence="9">
    <location>
        <begin position="557"/>
        <end position="652"/>
    </location>
</feature>
<evidence type="ECO:0000256" key="3">
    <source>
        <dbReference type="ARBA" id="ARBA00022801"/>
    </source>
</evidence>